<dbReference type="PIRSF" id="PIRSF005739">
    <property type="entry name" value="O-mtase"/>
    <property type="match status" value="1"/>
</dbReference>
<evidence type="ECO:0000313" key="7">
    <source>
        <dbReference type="Proteomes" id="UP001164776"/>
    </source>
</evidence>
<dbReference type="EMBL" id="MU629732">
    <property type="protein sequence ID" value="KAJ1255370.1"/>
    <property type="molecule type" value="Genomic_DNA"/>
</dbReference>
<dbReference type="Gene3D" id="1.10.10.10">
    <property type="entry name" value="Winged helix-like DNA-binding domain superfamily/Winged helix DNA-binding domain"/>
    <property type="match status" value="1"/>
</dbReference>
<feature type="domain" description="O-methyltransferase C-terminal" evidence="4">
    <location>
        <begin position="143"/>
        <end position="348"/>
    </location>
</feature>
<evidence type="ECO:0008006" key="8">
    <source>
        <dbReference type="Google" id="ProtNLM"/>
    </source>
</evidence>
<keyword evidence="1" id="KW-0489">Methyltransferase</keyword>
<proteinExistence type="predicted"/>
<dbReference type="Pfam" id="PF00891">
    <property type="entry name" value="Methyltransf_2"/>
    <property type="match status" value="1"/>
</dbReference>
<dbReference type="Proteomes" id="UP001164776">
    <property type="component" value="Unassembled WGS sequence"/>
</dbReference>
<dbReference type="InterPro" id="IPR036390">
    <property type="entry name" value="WH_DNA-bd_sf"/>
</dbReference>
<dbReference type="PANTHER" id="PTHR11746">
    <property type="entry name" value="O-METHYLTRANSFERASE"/>
    <property type="match status" value="1"/>
</dbReference>
<dbReference type="GO" id="GO:0032259">
    <property type="term" value="P:methylation"/>
    <property type="evidence" value="ECO:0007669"/>
    <property type="project" value="UniProtKB-KW"/>
</dbReference>
<dbReference type="InterPro" id="IPR016461">
    <property type="entry name" value="COMT-like"/>
</dbReference>
<keyword evidence="2" id="KW-0808">Transferase</keyword>
<dbReference type="InterPro" id="IPR029063">
    <property type="entry name" value="SAM-dependent_MTases_sf"/>
</dbReference>
<organism evidence="6 7">
    <name type="scientific">Paspalum vaginatum</name>
    <name type="common">seashore paspalum</name>
    <dbReference type="NCBI Taxonomy" id="158149"/>
    <lineage>
        <taxon>Eukaryota</taxon>
        <taxon>Viridiplantae</taxon>
        <taxon>Streptophyta</taxon>
        <taxon>Embryophyta</taxon>
        <taxon>Tracheophyta</taxon>
        <taxon>Spermatophyta</taxon>
        <taxon>Magnoliopsida</taxon>
        <taxon>Liliopsida</taxon>
        <taxon>Poales</taxon>
        <taxon>Poaceae</taxon>
        <taxon>PACMAD clade</taxon>
        <taxon>Panicoideae</taxon>
        <taxon>Andropogonodae</taxon>
        <taxon>Paspaleae</taxon>
        <taxon>Paspalinae</taxon>
        <taxon>Paspalum</taxon>
    </lineage>
</organism>
<evidence type="ECO:0000256" key="1">
    <source>
        <dbReference type="ARBA" id="ARBA00022603"/>
    </source>
</evidence>
<evidence type="ECO:0000259" key="4">
    <source>
        <dbReference type="Pfam" id="PF00891"/>
    </source>
</evidence>
<feature type="domain" description="O-methyltransferase dimerisation" evidence="5">
    <location>
        <begin position="30"/>
        <end position="117"/>
    </location>
</feature>
<keyword evidence="3" id="KW-0949">S-adenosyl-L-methionine</keyword>
<keyword evidence="7" id="KW-1185">Reference proteome</keyword>
<sequence length="366" mass="39318">MEVPAASSASTSLLTEKLQGYAELHNYGLAHLKSSALNCAVELGIPTAINSCGGEATAVDIMKKTGLVPAKLSHLRRLMRVLAVSGIFHESTPSSLAVGEQGETIYRLTPASRLLARDGKSSDMSALLLLFTRPDTTVSTFFNLVGWFRDAGTKTPFEMAHGMSPWILTKMDASYNDAMNHACVADSDFIMDIALKEASGLFQGLSSLMDVGGGHGMVAAAISRAFPQVKCTVLDLEQVISKAPDCGTVQFVVGDMFSSIPPADACLLKAVLNSWDDDSCVKILRRYAIPSRDAGCKVIILNVVLGHGTLDKATKEAQVLLDIYMMRGSGFEREEHEWKKVIMDAGFSDYSIIPILGPVSIIEALP</sequence>
<evidence type="ECO:0000313" key="6">
    <source>
        <dbReference type="EMBL" id="KAJ1255370.1"/>
    </source>
</evidence>
<dbReference type="GO" id="GO:0046983">
    <property type="term" value="F:protein dimerization activity"/>
    <property type="evidence" value="ECO:0007669"/>
    <property type="project" value="InterPro"/>
</dbReference>
<evidence type="ECO:0000259" key="5">
    <source>
        <dbReference type="Pfam" id="PF08100"/>
    </source>
</evidence>
<dbReference type="InterPro" id="IPR001077">
    <property type="entry name" value="COMT_C"/>
</dbReference>
<dbReference type="AlphaFoldDB" id="A0A9W8CEP4"/>
<dbReference type="OrthoDB" id="2410195at2759"/>
<dbReference type="InterPro" id="IPR012967">
    <property type="entry name" value="COMT_dimerisation"/>
</dbReference>
<reference evidence="6 7" key="1">
    <citation type="submission" date="2022-10" db="EMBL/GenBank/DDBJ databases">
        <title>WGS assembly of Paspalum vaginatum 540-79.</title>
        <authorList>
            <person name="Sun G."/>
            <person name="Wase N."/>
            <person name="Shu S."/>
            <person name="Jenkins J."/>
            <person name="Zhou B."/>
            <person name="Torres-Rodriguez J."/>
            <person name="Chen C."/>
            <person name="Sandor L."/>
            <person name="Plott C."/>
            <person name="Yoshinga Y."/>
            <person name="Daum C."/>
            <person name="Qi P."/>
            <person name="Barry K."/>
            <person name="Lipzen A."/>
            <person name="Berry L."/>
            <person name="Pedersen C."/>
            <person name="Gottilla T."/>
            <person name="Foltz A."/>
            <person name="Yu H."/>
            <person name="O'Malley R."/>
            <person name="Zhang C."/>
            <person name="Devos K."/>
            <person name="Sigmon B."/>
            <person name="Yu B."/>
            <person name="Obata T."/>
            <person name="Schmutz J."/>
            <person name="Schnable J."/>
        </authorList>
    </citation>
    <scope>NUCLEOTIDE SEQUENCE [LARGE SCALE GENOMIC DNA]</scope>
    <source>
        <strain evidence="7">cv. 540-79</strain>
    </source>
</reference>
<dbReference type="Pfam" id="PF08100">
    <property type="entry name" value="Dimerisation"/>
    <property type="match status" value="1"/>
</dbReference>
<evidence type="ECO:0000256" key="2">
    <source>
        <dbReference type="ARBA" id="ARBA00022679"/>
    </source>
</evidence>
<name>A0A9W8CEP4_9POAL</name>
<evidence type="ECO:0000256" key="3">
    <source>
        <dbReference type="ARBA" id="ARBA00022691"/>
    </source>
</evidence>
<dbReference type="PROSITE" id="PS51683">
    <property type="entry name" value="SAM_OMT_II"/>
    <property type="match status" value="1"/>
</dbReference>
<comment type="caution">
    <text evidence="6">The sequence shown here is derived from an EMBL/GenBank/DDBJ whole genome shotgun (WGS) entry which is preliminary data.</text>
</comment>
<dbReference type="GO" id="GO:0008171">
    <property type="term" value="F:O-methyltransferase activity"/>
    <property type="evidence" value="ECO:0007669"/>
    <property type="project" value="InterPro"/>
</dbReference>
<dbReference type="InterPro" id="IPR036388">
    <property type="entry name" value="WH-like_DNA-bd_sf"/>
</dbReference>
<dbReference type="SUPFAM" id="SSF46785">
    <property type="entry name" value="Winged helix' DNA-binding domain"/>
    <property type="match status" value="1"/>
</dbReference>
<accession>A0A9W8CEP4</accession>
<dbReference type="FunFam" id="3.40.50.150:FF:000206">
    <property type="entry name" value="O-methyltransferase ZRP4"/>
    <property type="match status" value="1"/>
</dbReference>
<gene>
    <name evidence="6" type="ORF">BS78_K253100</name>
</gene>
<protein>
    <recommendedName>
        <fullName evidence="8">O-methyltransferase domain-containing protein</fullName>
    </recommendedName>
</protein>
<dbReference type="Gene3D" id="3.40.50.150">
    <property type="entry name" value="Vaccinia Virus protein VP39"/>
    <property type="match status" value="1"/>
</dbReference>
<dbReference type="SUPFAM" id="SSF53335">
    <property type="entry name" value="S-adenosyl-L-methionine-dependent methyltransferases"/>
    <property type="match status" value="1"/>
</dbReference>